<evidence type="ECO:0000256" key="2">
    <source>
        <dbReference type="ARBA" id="ARBA00022695"/>
    </source>
</evidence>
<dbReference type="GO" id="GO:0003887">
    <property type="term" value="F:DNA-directed DNA polymerase activity"/>
    <property type="evidence" value="ECO:0007669"/>
    <property type="project" value="InterPro"/>
</dbReference>
<accession>A0A419V731</accession>
<dbReference type="InterPro" id="IPR004013">
    <property type="entry name" value="PHP_dom"/>
</dbReference>
<dbReference type="GO" id="GO:0008270">
    <property type="term" value="F:zinc ion binding"/>
    <property type="evidence" value="ECO:0007669"/>
    <property type="project" value="TreeGrafter"/>
</dbReference>
<evidence type="ECO:0000259" key="4">
    <source>
        <dbReference type="SMART" id="SM00483"/>
    </source>
</evidence>
<dbReference type="InterPro" id="IPR047967">
    <property type="entry name" value="PolX_PHP"/>
</dbReference>
<dbReference type="FunFam" id="3.20.20.140:FF:000047">
    <property type="entry name" value="PHP domain-containing protein"/>
    <property type="match status" value="1"/>
</dbReference>
<dbReference type="RefSeq" id="WP_120192576.1">
    <property type="nucleotide sequence ID" value="NZ_RAPK01000007.1"/>
</dbReference>
<reference evidence="5 6" key="1">
    <citation type="submission" date="2018-09" db="EMBL/GenBank/DDBJ databases">
        <title>Genomic Encyclopedia of Archaeal and Bacterial Type Strains, Phase II (KMG-II): from individual species to whole genera.</title>
        <authorList>
            <person name="Goeker M."/>
        </authorList>
    </citation>
    <scope>NUCLEOTIDE SEQUENCE [LARGE SCALE GENOMIC DNA]</scope>
    <source>
        <strain evidence="5 6">DSM 17008</strain>
    </source>
</reference>
<proteinExistence type="predicted"/>
<keyword evidence="2" id="KW-0548">Nucleotidyltransferase</keyword>
<dbReference type="SMART" id="SM00481">
    <property type="entry name" value="POLIIIAc"/>
    <property type="match status" value="1"/>
</dbReference>
<sequence>MNKKEIINHLERIAVYMEIKGENTFKISAYRKAAQALENDERSINDIEDVAKLSGIGKGTAGLINEVKEHGDSELLQTLKKEIPEGLLPLLRLPGLGGKKIGKLYQELGITNAADLKKACEENQIRELAGFAAKSEEKIMKALEEMGSRPERLPIPLMLKMADSFEEKLAAVEGMHRYARAGSLRRLEETVKDMDYIISTDNPARVKEQIKAFSGISSVIADGDTKLSLELEGEEYPVQVDVRMIEDEAFATTLHHFTGSKDHNVKMRQLAKSNGERISEYGIENVESGDVQTFTDEAAFFGYYGMQYIPPEARAGKDELDVYSNPREDLTLPLIRGDMHMHTTWSDGAQSVEEMAEEARKRGYEWIAITDHSKFLRVAHGLDEDRILRQIEEIKTVNEKYTDLQIFAGIEMDIRPDGILDIEDTVLEQLDIVIASIHSSFSQERSVIMERFESALTSPHVDLIAHPTGRLIGRRPGYDADLPKLIKRAAETGTALELNANPNRLDLSAEWLKKAAEAGVALAVNTDAHNPEMMDDMEIGTGIARKAMLRPGQVLNTLTAAELTDYLREKKEKRRLQ</sequence>
<dbReference type="InterPro" id="IPR043519">
    <property type="entry name" value="NT_sf"/>
</dbReference>
<dbReference type="InterPro" id="IPR002054">
    <property type="entry name" value="DNA-dir_DNA_pol_X"/>
</dbReference>
<dbReference type="Gene3D" id="1.10.150.20">
    <property type="entry name" value="5' to 3' exonuclease, C-terminal subdomain"/>
    <property type="match status" value="1"/>
</dbReference>
<name>A0A419V731_9BACL</name>
<dbReference type="Gene3D" id="3.20.20.140">
    <property type="entry name" value="Metal-dependent hydrolases"/>
    <property type="match status" value="1"/>
</dbReference>
<organism evidence="5 6">
    <name type="scientific">Sinobaca qinghaiensis</name>
    <dbReference type="NCBI Taxonomy" id="342944"/>
    <lineage>
        <taxon>Bacteria</taxon>
        <taxon>Bacillati</taxon>
        <taxon>Bacillota</taxon>
        <taxon>Bacilli</taxon>
        <taxon>Bacillales</taxon>
        <taxon>Sporolactobacillaceae</taxon>
        <taxon>Sinobaca</taxon>
    </lineage>
</organism>
<dbReference type="GO" id="GO:0003677">
    <property type="term" value="F:DNA binding"/>
    <property type="evidence" value="ECO:0007669"/>
    <property type="project" value="InterPro"/>
</dbReference>
<dbReference type="SUPFAM" id="SSF81301">
    <property type="entry name" value="Nucleotidyltransferase"/>
    <property type="match status" value="1"/>
</dbReference>
<dbReference type="InterPro" id="IPR037160">
    <property type="entry name" value="DNA_Pol_thumb_sf"/>
</dbReference>
<dbReference type="PIRSF" id="PIRSF005047">
    <property type="entry name" value="UCP005047_YshC"/>
    <property type="match status" value="1"/>
</dbReference>
<dbReference type="Gene3D" id="3.30.210.10">
    <property type="entry name" value="DNA polymerase, thumb domain"/>
    <property type="match status" value="1"/>
</dbReference>
<dbReference type="OrthoDB" id="9808747at2"/>
<dbReference type="GO" id="GO:0005829">
    <property type="term" value="C:cytosol"/>
    <property type="evidence" value="ECO:0007669"/>
    <property type="project" value="TreeGrafter"/>
</dbReference>
<dbReference type="SUPFAM" id="SSF89550">
    <property type="entry name" value="PHP domain-like"/>
    <property type="match status" value="1"/>
</dbReference>
<dbReference type="PANTHER" id="PTHR36928:SF1">
    <property type="entry name" value="PHOSPHATASE YCDX-RELATED"/>
    <property type="match status" value="1"/>
</dbReference>
<dbReference type="InterPro" id="IPR027421">
    <property type="entry name" value="DNA_pol_lamdba_lyase_dom_sf"/>
</dbReference>
<dbReference type="InterPro" id="IPR016195">
    <property type="entry name" value="Pol/histidinol_Pase-like"/>
</dbReference>
<keyword evidence="6" id="KW-1185">Reference proteome</keyword>
<evidence type="ECO:0000313" key="6">
    <source>
        <dbReference type="Proteomes" id="UP000285120"/>
    </source>
</evidence>
<dbReference type="Pfam" id="PF14716">
    <property type="entry name" value="HHH_8"/>
    <property type="match status" value="1"/>
</dbReference>
<dbReference type="AlphaFoldDB" id="A0A419V731"/>
<comment type="caution">
    <text evidence="5">The sequence shown here is derived from an EMBL/GenBank/DDBJ whole genome shotgun (WGS) entry which is preliminary data.</text>
</comment>
<dbReference type="Gene3D" id="1.10.150.110">
    <property type="entry name" value="DNA polymerase beta, N-terminal domain-like"/>
    <property type="match status" value="1"/>
</dbReference>
<dbReference type="GO" id="GO:0042578">
    <property type="term" value="F:phosphoric ester hydrolase activity"/>
    <property type="evidence" value="ECO:0007669"/>
    <property type="project" value="TreeGrafter"/>
</dbReference>
<dbReference type="EMBL" id="RAPK01000007">
    <property type="protein sequence ID" value="RKD75716.1"/>
    <property type="molecule type" value="Genomic_DNA"/>
</dbReference>
<dbReference type="Gene3D" id="3.30.460.10">
    <property type="entry name" value="Beta Polymerase, domain 2"/>
    <property type="match status" value="1"/>
</dbReference>
<dbReference type="InterPro" id="IPR050243">
    <property type="entry name" value="PHP_phosphatase"/>
</dbReference>
<dbReference type="InterPro" id="IPR003141">
    <property type="entry name" value="Pol/His_phosphatase_N"/>
</dbReference>
<feature type="domain" description="DNA-directed DNA polymerase X" evidence="4">
    <location>
        <begin position="1"/>
        <end position="315"/>
    </location>
</feature>
<dbReference type="CDD" id="cd00141">
    <property type="entry name" value="NT_POLXc"/>
    <property type="match status" value="1"/>
</dbReference>
<protein>
    <submittedName>
        <fullName evidence="5">DNA polymerase (Family 10)</fullName>
    </submittedName>
</protein>
<keyword evidence="1" id="KW-0808">Transferase</keyword>
<dbReference type="Pfam" id="PF14791">
    <property type="entry name" value="DNA_pol_B_thumb"/>
    <property type="match status" value="1"/>
</dbReference>
<evidence type="ECO:0000313" key="5">
    <source>
        <dbReference type="EMBL" id="RKD75716.1"/>
    </source>
</evidence>
<dbReference type="InterPro" id="IPR010996">
    <property type="entry name" value="HHH_MUS81"/>
</dbReference>
<dbReference type="InterPro" id="IPR022311">
    <property type="entry name" value="PolX-like"/>
</dbReference>
<gene>
    <name evidence="5" type="ORF">ATL39_1418</name>
</gene>
<dbReference type="SUPFAM" id="SSF47802">
    <property type="entry name" value="DNA polymerase beta, N-terminal domain-like"/>
    <property type="match status" value="1"/>
</dbReference>
<dbReference type="Proteomes" id="UP000285120">
    <property type="component" value="Unassembled WGS sequence"/>
</dbReference>
<dbReference type="SMART" id="SM00483">
    <property type="entry name" value="POLXc"/>
    <property type="match status" value="1"/>
</dbReference>
<dbReference type="Pfam" id="PF14520">
    <property type="entry name" value="HHH_5"/>
    <property type="match status" value="1"/>
</dbReference>
<feature type="domain" description="Polymerase/histidinol phosphatase N-terminal" evidence="3">
    <location>
        <begin position="337"/>
        <end position="416"/>
    </location>
</feature>
<dbReference type="NCBIfam" id="NF006375">
    <property type="entry name" value="PRK08609.1"/>
    <property type="match status" value="1"/>
</dbReference>
<dbReference type="CDD" id="cd07436">
    <property type="entry name" value="PHP_PolX"/>
    <property type="match status" value="1"/>
</dbReference>
<dbReference type="PANTHER" id="PTHR36928">
    <property type="entry name" value="PHOSPHATASE YCDX-RELATED"/>
    <property type="match status" value="1"/>
</dbReference>
<evidence type="ECO:0000259" key="3">
    <source>
        <dbReference type="SMART" id="SM00481"/>
    </source>
</evidence>
<dbReference type="Pfam" id="PF02811">
    <property type="entry name" value="PHP"/>
    <property type="match status" value="1"/>
</dbReference>
<evidence type="ECO:0000256" key="1">
    <source>
        <dbReference type="ARBA" id="ARBA00022679"/>
    </source>
</evidence>
<dbReference type="InterPro" id="IPR029398">
    <property type="entry name" value="PolB_thumb"/>
</dbReference>